<dbReference type="Proteomes" id="UP001229421">
    <property type="component" value="Unassembled WGS sequence"/>
</dbReference>
<dbReference type="AlphaFoldDB" id="A0AAD8L665"/>
<dbReference type="SUPFAM" id="SSF54001">
    <property type="entry name" value="Cysteine proteinases"/>
    <property type="match status" value="1"/>
</dbReference>
<dbReference type="GO" id="GO:0016926">
    <property type="term" value="P:protein desumoylation"/>
    <property type="evidence" value="ECO:0007669"/>
    <property type="project" value="UniProtKB-ARBA"/>
</dbReference>
<evidence type="ECO:0000256" key="4">
    <source>
        <dbReference type="ARBA" id="ARBA00022807"/>
    </source>
</evidence>
<dbReference type="Gene3D" id="1.10.418.20">
    <property type="match status" value="1"/>
</dbReference>
<evidence type="ECO:0000313" key="8">
    <source>
        <dbReference type="Proteomes" id="UP001229421"/>
    </source>
</evidence>
<keyword evidence="2" id="KW-0645">Protease</keyword>
<feature type="domain" description="Ubiquitin-like protease family profile" evidence="6">
    <location>
        <begin position="336"/>
        <end position="521"/>
    </location>
</feature>
<evidence type="ECO:0000256" key="1">
    <source>
        <dbReference type="ARBA" id="ARBA00005234"/>
    </source>
</evidence>
<gene>
    <name evidence="7" type="ORF">QVD17_08796</name>
</gene>
<sequence>MAQLDLKFYRYHNTCACFVKTSKNSEFHPIIDFIERSPIHLAVSVNPQICEEHIRDFWASARVGDDGISATVAGHDIIITKLMISDTFEFDDLECVESYSEGRIKICMEMMDYNTEPIEKQYRKNVFYPLWRYLAHVILRCISCRRQNFDSLCQRLASMMVALTFCQEFSYSSYIYDELRIQIQSETKFLMFPRFLQYIFNKNLPNLVHVENSLKLSHMKLKVFSNLSREPGTGVDVPLFPHMLDLDEVPLFPDAAEEEPADELPDAAAEEEPAAEEEDAEKQFASRILSMTHSQLVSFILDNRKKFVDASVQTDIEEEEEVHHRKKAKRVLSTSTDIEEEEVHCRFVDRFVDDSENKFEKSKFGVSKFYSRKKAKTVLSTSTEDSLKAKTVLSTSTEDSFIYPSFDDPNGIHVYARHIAQLEPGNWLSDVIIDFYIRSHWSLIIICMPSEDDELIILHLDSLNLHNSRSILKDIEWFIMEEYQHLGIVCQSQIVHKLIQVPQQTNDSDCGVFILLYIENFMKQAPERLKMHHLSMFSENWFGPEEASNLRTRIKSILEKLFQKATGSTRHREKHERGTRKSIRRRKKPDIYTPSMK</sequence>
<dbReference type="PANTHER" id="PTHR46915:SF2">
    <property type="entry name" value="UBIQUITIN-LIKE PROTEASE 4"/>
    <property type="match status" value="1"/>
</dbReference>
<evidence type="ECO:0000256" key="5">
    <source>
        <dbReference type="SAM" id="MobiDB-lite"/>
    </source>
</evidence>
<dbReference type="InterPro" id="IPR003653">
    <property type="entry name" value="Peptidase_C48_C"/>
</dbReference>
<protein>
    <recommendedName>
        <fullName evidence="6">Ubiquitin-like protease family profile domain-containing protein</fullName>
    </recommendedName>
</protein>
<dbReference type="PANTHER" id="PTHR46915">
    <property type="entry name" value="UBIQUITIN-LIKE PROTEASE 4-RELATED"/>
    <property type="match status" value="1"/>
</dbReference>
<evidence type="ECO:0000256" key="3">
    <source>
        <dbReference type="ARBA" id="ARBA00022801"/>
    </source>
</evidence>
<comment type="caution">
    <text evidence="7">The sequence shown here is derived from an EMBL/GenBank/DDBJ whole genome shotgun (WGS) entry which is preliminary data.</text>
</comment>
<dbReference type="EMBL" id="JAUHHV010000002">
    <property type="protein sequence ID" value="KAK1431965.1"/>
    <property type="molecule type" value="Genomic_DNA"/>
</dbReference>
<dbReference type="InterPro" id="IPR038765">
    <property type="entry name" value="Papain-like_cys_pep_sf"/>
</dbReference>
<keyword evidence="4" id="KW-0788">Thiol protease</keyword>
<keyword evidence="3" id="KW-0378">Hydrolase</keyword>
<organism evidence="7 8">
    <name type="scientific">Tagetes erecta</name>
    <name type="common">African marigold</name>
    <dbReference type="NCBI Taxonomy" id="13708"/>
    <lineage>
        <taxon>Eukaryota</taxon>
        <taxon>Viridiplantae</taxon>
        <taxon>Streptophyta</taxon>
        <taxon>Embryophyta</taxon>
        <taxon>Tracheophyta</taxon>
        <taxon>Spermatophyta</taxon>
        <taxon>Magnoliopsida</taxon>
        <taxon>eudicotyledons</taxon>
        <taxon>Gunneridae</taxon>
        <taxon>Pentapetalae</taxon>
        <taxon>asterids</taxon>
        <taxon>campanulids</taxon>
        <taxon>Asterales</taxon>
        <taxon>Asteraceae</taxon>
        <taxon>Asteroideae</taxon>
        <taxon>Heliantheae alliance</taxon>
        <taxon>Tageteae</taxon>
        <taxon>Tagetes</taxon>
    </lineage>
</organism>
<feature type="compositionally biased region" description="Basic residues" evidence="5">
    <location>
        <begin position="569"/>
        <end position="588"/>
    </location>
</feature>
<feature type="region of interest" description="Disordered" evidence="5">
    <location>
        <begin position="565"/>
        <end position="597"/>
    </location>
</feature>
<dbReference type="GO" id="GO:0008234">
    <property type="term" value="F:cysteine-type peptidase activity"/>
    <property type="evidence" value="ECO:0007669"/>
    <property type="project" value="UniProtKB-KW"/>
</dbReference>
<evidence type="ECO:0000313" key="7">
    <source>
        <dbReference type="EMBL" id="KAK1431965.1"/>
    </source>
</evidence>
<evidence type="ECO:0000259" key="6">
    <source>
        <dbReference type="PROSITE" id="PS50600"/>
    </source>
</evidence>
<accession>A0AAD8L665</accession>
<reference evidence="7" key="1">
    <citation type="journal article" date="2023" name="bioRxiv">
        <title>Improved chromosome-level genome assembly for marigold (Tagetes erecta).</title>
        <authorList>
            <person name="Jiang F."/>
            <person name="Yuan L."/>
            <person name="Wang S."/>
            <person name="Wang H."/>
            <person name="Xu D."/>
            <person name="Wang A."/>
            <person name="Fan W."/>
        </authorList>
    </citation>
    <scope>NUCLEOTIDE SEQUENCE</scope>
    <source>
        <strain evidence="7">WSJ</strain>
        <tissue evidence="7">Leaf</tissue>
    </source>
</reference>
<feature type="region of interest" description="Disordered" evidence="5">
    <location>
        <begin position="258"/>
        <end position="280"/>
    </location>
</feature>
<proteinExistence type="inferred from homology"/>
<dbReference type="PROSITE" id="PS50600">
    <property type="entry name" value="ULP_PROTEASE"/>
    <property type="match status" value="1"/>
</dbReference>
<evidence type="ECO:0000256" key="2">
    <source>
        <dbReference type="ARBA" id="ARBA00022670"/>
    </source>
</evidence>
<dbReference type="Pfam" id="PF02902">
    <property type="entry name" value="Peptidase_C48"/>
    <property type="match status" value="1"/>
</dbReference>
<name>A0AAD8L665_TARER</name>
<dbReference type="GO" id="GO:0006508">
    <property type="term" value="P:proteolysis"/>
    <property type="evidence" value="ECO:0007669"/>
    <property type="project" value="UniProtKB-KW"/>
</dbReference>
<comment type="similarity">
    <text evidence="1">Belongs to the peptidase C48 family.</text>
</comment>
<keyword evidence="8" id="KW-1185">Reference proteome</keyword>